<gene>
    <name evidence="1" type="ORF">JVT61DRAFT_10387</name>
</gene>
<protein>
    <submittedName>
        <fullName evidence="1">Uncharacterized protein</fullName>
    </submittedName>
</protein>
<name>A0A8I3AC27_9AGAM</name>
<comment type="caution">
    <text evidence="1">The sequence shown here is derived from an EMBL/GenBank/DDBJ whole genome shotgun (WGS) entry which is preliminary data.</text>
</comment>
<dbReference type="EMBL" id="JAGFBS010000004">
    <property type="protein sequence ID" value="KAG6379838.1"/>
    <property type="molecule type" value="Genomic_DNA"/>
</dbReference>
<evidence type="ECO:0000313" key="2">
    <source>
        <dbReference type="Proteomes" id="UP000683000"/>
    </source>
</evidence>
<reference evidence="1" key="1">
    <citation type="submission" date="2021-03" db="EMBL/GenBank/DDBJ databases">
        <title>Evolutionary innovations through gain and loss of genes in the ectomycorrhizal Boletales.</title>
        <authorList>
            <person name="Wu G."/>
            <person name="Miyauchi S."/>
            <person name="Morin E."/>
            <person name="Yang Z.-L."/>
            <person name="Xu J."/>
            <person name="Martin F.M."/>
        </authorList>
    </citation>
    <scope>NUCLEOTIDE SEQUENCE</scope>
    <source>
        <strain evidence="1">BR01</strain>
    </source>
</reference>
<keyword evidence="2" id="KW-1185">Reference proteome</keyword>
<dbReference type="AlphaFoldDB" id="A0A8I3AC27"/>
<accession>A0A8I3AC27</accession>
<sequence>MVRSRRSAPPDKDVLKVVLTDMLPELSEMVAKGVVAKLAQMLSRSLQKPVEVPASVALGGTLDNIDLPITHGPGNKLPDPLVVLPPCSLQRHVPQPVLPPTPGTIMCSADEVVLVQVTPSLSPPSDNFMAKGSGNPPHQQAMGMQEVRMSEGIFPGLTLSELELSPSLSSHLMPTVWQKPLARTPALI</sequence>
<dbReference type="Proteomes" id="UP000683000">
    <property type="component" value="Unassembled WGS sequence"/>
</dbReference>
<proteinExistence type="predicted"/>
<organism evidence="1 2">
    <name type="scientific">Boletus reticuloceps</name>
    <dbReference type="NCBI Taxonomy" id="495285"/>
    <lineage>
        <taxon>Eukaryota</taxon>
        <taxon>Fungi</taxon>
        <taxon>Dikarya</taxon>
        <taxon>Basidiomycota</taxon>
        <taxon>Agaricomycotina</taxon>
        <taxon>Agaricomycetes</taxon>
        <taxon>Agaricomycetidae</taxon>
        <taxon>Boletales</taxon>
        <taxon>Boletineae</taxon>
        <taxon>Boletaceae</taxon>
        <taxon>Boletoideae</taxon>
        <taxon>Boletus</taxon>
    </lineage>
</organism>
<evidence type="ECO:0000313" key="1">
    <source>
        <dbReference type="EMBL" id="KAG6379838.1"/>
    </source>
</evidence>